<dbReference type="InterPro" id="IPR036291">
    <property type="entry name" value="NAD(P)-bd_dom_sf"/>
</dbReference>
<evidence type="ECO:0000313" key="2">
    <source>
        <dbReference type="EMBL" id="CAK9041328.1"/>
    </source>
</evidence>
<reference evidence="2 3" key="1">
    <citation type="submission" date="2024-02" db="EMBL/GenBank/DDBJ databases">
        <authorList>
            <person name="Chen Y."/>
            <person name="Shah S."/>
            <person name="Dougan E. K."/>
            <person name="Thang M."/>
            <person name="Chan C."/>
        </authorList>
    </citation>
    <scope>NUCLEOTIDE SEQUENCE [LARGE SCALE GENOMIC DNA]</scope>
</reference>
<dbReference type="Gene3D" id="3.40.50.720">
    <property type="entry name" value="NAD(P)-binding Rossmann-like Domain"/>
    <property type="match status" value="1"/>
</dbReference>
<gene>
    <name evidence="2" type="ORF">SCF082_LOCUS23889</name>
</gene>
<dbReference type="InterPro" id="IPR053011">
    <property type="entry name" value="SDR_family_member_7"/>
</dbReference>
<comment type="similarity">
    <text evidence="1">Belongs to the short-chain dehydrogenases/reductases (SDR) family.</text>
</comment>
<dbReference type="Pfam" id="PF00106">
    <property type="entry name" value="adh_short"/>
    <property type="match status" value="1"/>
</dbReference>
<sequence>MVLSAWVLGLATGWAGLELATLLGVADADLRTWRCRLRSSYFRGKVVWITGASSGIGKALALALDRLDVGVKLVLSARRVDELEKVRRELKHAECALVRCDLEDLDSLDAVGQEALAAFGGRIDFLFNNGGISTRTFAQDTSFDVDVKVMTVDYLSHVKLAKIVLPGMVERKFGHIVNTSSLAGKVGSPLRSSYSGPKFAIIGHFDSLRIEVAPSNVHVTNVCPGSVQTDVAKNALLGSGEAFGSNDKNIANGMPVKRCAHLMLAAVSNNVPEAWMFGHAKEKIGAYLATYFPAIFKAITLRNAQKLVDDAKKIINAKM</sequence>
<dbReference type="PRINTS" id="PR00081">
    <property type="entry name" value="GDHRDH"/>
</dbReference>
<keyword evidence="3" id="KW-1185">Reference proteome</keyword>
<name>A0ABP0LRI3_9DINO</name>
<evidence type="ECO:0000313" key="3">
    <source>
        <dbReference type="Proteomes" id="UP001642464"/>
    </source>
</evidence>
<accession>A0ABP0LRI3</accession>
<dbReference type="PRINTS" id="PR00080">
    <property type="entry name" value="SDRFAMILY"/>
</dbReference>
<dbReference type="PANTHER" id="PTHR44269:SF1">
    <property type="entry name" value="DEHYDROGENASE_REDUCTASE SDR FAMILY MEMBER 7"/>
    <property type="match status" value="1"/>
</dbReference>
<evidence type="ECO:0000256" key="1">
    <source>
        <dbReference type="RuleBase" id="RU000363"/>
    </source>
</evidence>
<comment type="caution">
    <text evidence="2">The sequence shown here is derived from an EMBL/GenBank/DDBJ whole genome shotgun (WGS) entry which is preliminary data.</text>
</comment>
<dbReference type="InterPro" id="IPR002347">
    <property type="entry name" value="SDR_fam"/>
</dbReference>
<organism evidence="2 3">
    <name type="scientific">Durusdinium trenchii</name>
    <dbReference type="NCBI Taxonomy" id="1381693"/>
    <lineage>
        <taxon>Eukaryota</taxon>
        <taxon>Sar</taxon>
        <taxon>Alveolata</taxon>
        <taxon>Dinophyceae</taxon>
        <taxon>Suessiales</taxon>
        <taxon>Symbiodiniaceae</taxon>
        <taxon>Durusdinium</taxon>
    </lineage>
</organism>
<dbReference type="PANTHER" id="PTHR44269">
    <property type="entry name" value="DEHYDROGENASE/REDUCTASE SDR FAMILY MEMBER 7-RELATED"/>
    <property type="match status" value="1"/>
</dbReference>
<dbReference type="SUPFAM" id="SSF51735">
    <property type="entry name" value="NAD(P)-binding Rossmann-fold domains"/>
    <property type="match status" value="1"/>
</dbReference>
<dbReference type="EMBL" id="CAXAMM010017529">
    <property type="protein sequence ID" value="CAK9041328.1"/>
    <property type="molecule type" value="Genomic_DNA"/>
</dbReference>
<protein>
    <submittedName>
        <fullName evidence="2">Dehydrogenase/reductase SDR family member 7 (Retinal short-chain dehydrogenase/reductase 4) (RetSDR4) (Short chain dehydrogenase/reductase family 34C member 1)</fullName>
    </submittedName>
</protein>
<dbReference type="Proteomes" id="UP001642464">
    <property type="component" value="Unassembled WGS sequence"/>
</dbReference>
<proteinExistence type="inferred from homology"/>